<dbReference type="EMBL" id="JAURVH010001517">
    <property type="protein sequence ID" value="KAK5928837.1"/>
    <property type="molecule type" value="Genomic_DNA"/>
</dbReference>
<organism evidence="2 3">
    <name type="scientific">Champsocephalus gunnari</name>
    <name type="common">Mackerel icefish</name>
    <dbReference type="NCBI Taxonomy" id="52237"/>
    <lineage>
        <taxon>Eukaryota</taxon>
        <taxon>Metazoa</taxon>
        <taxon>Chordata</taxon>
        <taxon>Craniata</taxon>
        <taxon>Vertebrata</taxon>
        <taxon>Euteleostomi</taxon>
        <taxon>Actinopterygii</taxon>
        <taxon>Neopterygii</taxon>
        <taxon>Teleostei</taxon>
        <taxon>Neoteleostei</taxon>
        <taxon>Acanthomorphata</taxon>
        <taxon>Eupercaria</taxon>
        <taxon>Perciformes</taxon>
        <taxon>Notothenioidei</taxon>
        <taxon>Channichthyidae</taxon>
        <taxon>Champsocephalus</taxon>
    </lineage>
</organism>
<protein>
    <submittedName>
        <fullName evidence="2">Uncharacterized protein</fullName>
    </submittedName>
</protein>
<evidence type="ECO:0000256" key="1">
    <source>
        <dbReference type="SAM" id="MobiDB-lite"/>
    </source>
</evidence>
<evidence type="ECO:0000313" key="3">
    <source>
        <dbReference type="Proteomes" id="UP001331515"/>
    </source>
</evidence>
<dbReference type="AlphaFoldDB" id="A0AAN8HV89"/>
<reference evidence="2 3" key="1">
    <citation type="journal article" date="2023" name="Mol. Biol. Evol.">
        <title>Genomics of Secondarily Temperate Adaptation in the Only Non-Antarctic Icefish.</title>
        <authorList>
            <person name="Rivera-Colon A.G."/>
            <person name="Rayamajhi N."/>
            <person name="Minhas B.F."/>
            <person name="Madrigal G."/>
            <person name="Bilyk K.T."/>
            <person name="Yoon V."/>
            <person name="Hune M."/>
            <person name="Gregory S."/>
            <person name="Cheng C.H.C."/>
            <person name="Catchen J.M."/>
        </authorList>
    </citation>
    <scope>NUCLEOTIDE SEQUENCE [LARGE SCALE GENOMIC DNA]</scope>
    <source>
        <tissue evidence="2">White muscle</tissue>
    </source>
</reference>
<proteinExistence type="predicted"/>
<sequence length="90" mass="9618">MDNGGRHPTARHPGPAPWTTGAATLLHDIQDRLHGQRGPPPYCTTSRTGSMDNGGRHPTARHPGPAPWTTGAATLLHDIQDRLHGQRGPP</sequence>
<evidence type="ECO:0000313" key="2">
    <source>
        <dbReference type="EMBL" id="KAK5928837.1"/>
    </source>
</evidence>
<comment type="caution">
    <text evidence="2">The sequence shown here is derived from an EMBL/GenBank/DDBJ whole genome shotgun (WGS) entry which is preliminary data.</text>
</comment>
<feature type="region of interest" description="Disordered" evidence="1">
    <location>
        <begin position="1"/>
        <end position="71"/>
    </location>
</feature>
<keyword evidence="3" id="KW-1185">Reference proteome</keyword>
<dbReference type="Proteomes" id="UP001331515">
    <property type="component" value="Unassembled WGS sequence"/>
</dbReference>
<accession>A0AAN8HV89</accession>
<gene>
    <name evidence="2" type="ORF">CgunFtcFv8_010121</name>
</gene>
<name>A0AAN8HV89_CHAGU</name>